<reference evidence="3" key="2">
    <citation type="submission" date="2011-01" db="EMBL/GenBank/DDBJ databases">
        <title>The complete genome of Deinococcus maricopensis DSM 21211.</title>
        <authorList>
            <consortium name="US DOE Joint Genome Institute (JGI-PGF)"/>
            <person name="Lucas S."/>
            <person name="Copeland A."/>
            <person name="Lapidus A."/>
            <person name="Goodwin L."/>
            <person name="Pitluck S."/>
            <person name="Kyrpides N."/>
            <person name="Mavromatis K."/>
            <person name="Pagani I."/>
            <person name="Ivanova N."/>
            <person name="Ovchinnikova G."/>
            <person name="Zeytun A."/>
            <person name="Detter J.C."/>
            <person name="Han C."/>
            <person name="Land M."/>
            <person name="Hauser L."/>
            <person name="Markowitz V."/>
            <person name="Cheng J.-F."/>
            <person name="Hugenholtz P."/>
            <person name="Woyke T."/>
            <person name="Wu D."/>
            <person name="Pukall R."/>
            <person name="Gehrich-Schroeter G."/>
            <person name="Brambilla E."/>
            <person name="Klenk H.-P."/>
            <person name="Eisen J.A."/>
        </authorList>
    </citation>
    <scope>NUCLEOTIDE SEQUENCE [LARGE SCALE GENOMIC DNA]</scope>
    <source>
        <strain evidence="3">DSM 21211 / LMG 22137 / NRRL B-23946 / LB-34</strain>
    </source>
</reference>
<evidence type="ECO:0000259" key="1">
    <source>
        <dbReference type="SMART" id="SM00382"/>
    </source>
</evidence>
<dbReference type="PANTHER" id="PTHR47691">
    <property type="entry name" value="REGULATOR-RELATED"/>
    <property type="match status" value="1"/>
</dbReference>
<evidence type="ECO:0000313" key="3">
    <source>
        <dbReference type="Proteomes" id="UP000008635"/>
    </source>
</evidence>
<dbReference type="SMART" id="SM00028">
    <property type="entry name" value="TPR"/>
    <property type="match status" value="4"/>
</dbReference>
<dbReference type="EMBL" id="CP002454">
    <property type="protein sequence ID" value="ADV66899.1"/>
    <property type="molecule type" value="Genomic_DNA"/>
</dbReference>
<dbReference type="SMART" id="SM00382">
    <property type="entry name" value="AAA"/>
    <property type="match status" value="1"/>
</dbReference>
<accession>E8U760</accession>
<dbReference type="InterPro" id="IPR019734">
    <property type="entry name" value="TPR_rpt"/>
</dbReference>
<dbReference type="eggNOG" id="COG3903">
    <property type="taxonomic scope" value="Bacteria"/>
</dbReference>
<name>E8U760_DEIML</name>
<dbReference type="AlphaFoldDB" id="E8U760"/>
<dbReference type="KEGG" id="dmr:Deima_1248"/>
<dbReference type="Gene3D" id="1.25.40.10">
    <property type="entry name" value="Tetratricopeptide repeat domain"/>
    <property type="match status" value="2"/>
</dbReference>
<dbReference type="STRING" id="709986.Deima_1248"/>
<protein>
    <submittedName>
        <fullName evidence="2">AAA ATPase</fullName>
    </submittedName>
</protein>
<dbReference type="InterPro" id="IPR003593">
    <property type="entry name" value="AAA+_ATPase"/>
</dbReference>
<dbReference type="Pfam" id="PF13424">
    <property type="entry name" value="TPR_12"/>
    <property type="match status" value="1"/>
</dbReference>
<dbReference type="InterPro" id="IPR011990">
    <property type="entry name" value="TPR-like_helical_dom_sf"/>
</dbReference>
<sequence>MLAQACGYVTVRVPGHDVSARREGGAWAHATWNGEPQSAPPEALLERLRPGDRLAVILDTPERFDPHTRALLGPLLARADATITGSATPAAAPTPGPRTVILAPLSAQGARSLAEARAGRALATPVHTWLAARAAHLPGPLITWTDALLLEAHLRRLDPDDLPTEPDPAWEAAVAQHVTLAARALPHLPYLYGRAHELRAARDVLHRQPILTFTGPSGRGKTRLALQLAGEARPDFPGGVHVVSLAGVPSTDVALVRIAEALLGTPPPSADAASVARLLARRPTLLVLDAPEGHLLSAPLLEHLHHLSPSMRLIVTASTALGARGEALLPVPPLLPAAVRAALHDQTRDEPAPDEADLARLVDLIGGEPFTLELAVPLVVTLGARGAAQHLERVPPADRAPVTSLWRQLGTHEQRVLTALATFDGPFHPQWAERVAQASTFLLSALIHHRHLHAVGGGLYRYPGALHTFARAQLHHQPAWRARVQGRVLREVQATLRAAPTGTPAWFAALDAAYPTVRSALGGLLAHPPAAPTLSEALVDLTTYRVARGHLYDAREDLRRALRAEPPDAPRLQLALATVLQHLGDHEAAQATATALRDAAERAGNPALTAHALIVEGRVLHRRSRYPESRARFEQALGLARALRDVPLAVRALDGVARSALYFGALDAARQAAARTVRHAERLGAPLLLADALNTAALVATDERDLPRARELFTRALALHAAYDGVTGLTLNRTGLAWVMLLSGDHRGSAALSRLVLRQAQDTGSAWEVANALVNFGHATARAGQLDVARRAHLEAARLAQRCDAPSVLAEALGGVADVLARLGQRGAARTVFGVARVHPGANAEFRQFFAPLRVELRGVPPETPDADVQALCAEVRGARRGRAQASTT</sequence>
<reference evidence="2 3" key="1">
    <citation type="journal article" date="2011" name="Stand. Genomic Sci.">
        <title>Complete genome sequence of Deinococcus maricopensis type strain (LB-34).</title>
        <authorList>
            <person name="Pukall R."/>
            <person name="Zeytun A."/>
            <person name="Lucas S."/>
            <person name="Lapidus A."/>
            <person name="Hammon N."/>
            <person name="Deshpande S."/>
            <person name="Nolan M."/>
            <person name="Cheng J.F."/>
            <person name="Pitluck S."/>
            <person name="Liolios K."/>
            <person name="Pagani I."/>
            <person name="Mikhailova N."/>
            <person name="Ivanova N."/>
            <person name="Mavromatis K."/>
            <person name="Pati A."/>
            <person name="Tapia R."/>
            <person name="Han C."/>
            <person name="Goodwin L."/>
            <person name="Chen A."/>
            <person name="Palaniappan K."/>
            <person name="Land M."/>
            <person name="Hauser L."/>
            <person name="Chang Y.J."/>
            <person name="Jeffries C.D."/>
            <person name="Brambilla E.M."/>
            <person name="Rohde M."/>
            <person name="Goker M."/>
            <person name="Detter J.C."/>
            <person name="Woyke T."/>
            <person name="Bristow J."/>
            <person name="Eisen J.A."/>
            <person name="Markowitz V."/>
            <person name="Hugenholtz P."/>
            <person name="Kyrpides N.C."/>
            <person name="Klenk H.P."/>
        </authorList>
    </citation>
    <scope>NUCLEOTIDE SEQUENCE [LARGE SCALE GENOMIC DNA]</scope>
    <source>
        <strain evidence="3">DSM 21211 / LMG 22137 / NRRL B-23946 / LB-34</strain>
    </source>
</reference>
<dbReference type="PANTHER" id="PTHR47691:SF3">
    <property type="entry name" value="HTH-TYPE TRANSCRIPTIONAL REGULATOR RV0890C-RELATED"/>
    <property type="match status" value="1"/>
</dbReference>
<dbReference type="CDD" id="cd00267">
    <property type="entry name" value="ABC_ATPase"/>
    <property type="match status" value="1"/>
</dbReference>
<dbReference type="RefSeq" id="WP_013556404.1">
    <property type="nucleotide sequence ID" value="NC_014958.1"/>
</dbReference>
<keyword evidence="3" id="KW-1185">Reference proteome</keyword>
<dbReference type="SUPFAM" id="SSF52540">
    <property type="entry name" value="P-loop containing nucleoside triphosphate hydrolases"/>
    <property type="match status" value="1"/>
</dbReference>
<dbReference type="InterPro" id="IPR027417">
    <property type="entry name" value="P-loop_NTPase"/>
</dbReference>
<proteinExistence type="predicted"/>
<gene>
    <name evidence="2" type="ordered locus">Deima_1248</name>
</gene>
<feature type="domain" description="AAA+ ATPase" evidence="1">
    <location>
        <begin position="207"/>
        <end position="353"/>
    </location>
</feature>
<organism evidence="2 3">
    <name type="scientific">Deinococcus maricopensis (strain DSM 21211 / LMG 22137 / NRRL B-23946 / LB-34)</name>
    <dbReference type="NCBI Taxonomy" id="709986"/>
    <lineage>
        <taxon>Bacteria</taxon>
        <taxon>Thermotogati</taxon>
        <taxon>Deinococcota</taxon>
        <taxon>Deinococci</taxon>
        <taxon>Deinococcales</taxon>
        <taxon>Deinococcaceae</taxon>
        <taxon>Deinococcus</taxon>
    </lineage>
</organism>
<dbReference type="SUPFAM" id="SSF48452">
    <property type="entry name" value="TPR-like"/>
    <property type="match status" value="2"/>
</dbReference>
<evidence type="ECO:0000313" key="2">
    <source>
        <dbReference type="EMBL" id="ADV66899.1"/>
    </source>
</evidence>
<dbReference type="OrthoDB" id="51097at2"/>
<dbReference type="Gene3D" id="3.40.50.300">
    <property type="entry name" value="P-loop containing nucleotide triphosphate hydrolases"/>
    <property type="match status" value="1"/>
</dbReference>
<dbReference type="Proteomes" id="UP000008635">
    <property type="component" value="Chromosome"/>
</dbReference>
<dbReference type="HOGENOM" id="CLU_324589_0_0_0"/>